<dbReference type="AlphaFoldDB" id="A0AAW0QUL4"/>
<evidence type="ECO:0000313" key="2">
    <source>
        <dbReference type="Proteomes" id="UP001392437"/>
    </source>
</evidence>
<evidence type="ECO:0000313" key="1">
    <source>
        <dbReference type="EMBL" id="KAK8105315.1"/>
    </source>
</evidence>
<sequence>MVAARPPTQLRPPPMQFFHFGLSLRVVHNHGDISAAVTMSAPPQYSPQPSAAPQLYEHVLRKKYRSQVKLQQSLDCMFGEGTWEVKPCETTVAKGKMDSLSTKVNDYGKPRCFFSSRIPADAKKQAELQSLDHDVYQHYDA</sequence>
<protein>
    <submittedName>
        <fullName evidence="1">Uncharacterized protein</fullName>
    </submittedName>
</protein>
<name>A0AAW0QUL4_9PEZI</name>
<comment type="caution">
    <text evidence="1">The sequence shown here is derived from an EMBL/GenBank/DDBJ whole genome shotgun (WGS) entry which is preliminary data.</text>
</comment>
<accession>A0AAW0QUL4</accession>
<reference evidence="1 2" key="1">
    <citation type="submission" date="2023-01" db="EMBL/GenBank/DDBJ databases">
        <title>Analysis of 21 Apiospora genomes using comparative genomics revels a genus with tremendous synthesis potential of carbohydrate active enzymes and secondary metabolites.</title>
        <authorList>
            <person name="Sorensen T."/>
        </authorList>
    </citation>
    <scope>NUCLEOTIDE SEQUENCE [LARGE SCALE GENOMIC DNA]</scope>
    <source>
        <strain evidence="1 2">CBS 117206</strain>
    </source>
</reference>
<dbReference type="EMBL" id="JAQQWP010000008">
    <property type="protein sequence ID" value="KAK8105315.1"/>
    <property type="molecule type" value="Genomic_DNA"/>
</dbReference>
<keyword evidence="2" id="KW-1185">Reference proteome</keyword>
<organism evidence="1 2">
    <name type="scientific">Apiospora kogelbergensis</name>
    <dbReference type="NCBI Taxonomy" id="1337665"/>
    <lineage>
        <taxon>Eukaryota</taxon>
        <taxon>Fungi</taxon>
        <taxon>Dikarya</taxon>
        <taxon>Ascomycota</taxon>
        <taxon>Pezizomycotina</taxon>
        <taxon>Sordariomycetes</taxon>
        <taxon>Xylariomycetidae</taxon>
        <taxon>Amphisphaeriales</taxon>
        <taxon>Apiosporaceae</taxon>
        <taxon>Apiospora</taxon>
    </lineage>
</organism>
<gene>
    <name evidence="1" type="ORF">PG999_008674</name>
</gene>
<dbReference type="Proteomes" id="UP001392437">
    <property type="component" value="Unassembled WGS sequence"/>
</dbReference>
<proteinExistence type="predicted"/>